<evidence type="ECO:0000313" key="3">
    <source>
        <dbReference type="Proteomes" id="UP000694388"/>
    </source>
</evidence>
<dbReference type="AlphaFoldDB" id="A0A8C4QVN0"/>
<dbReference type="Ensembl" id="ENSEBUT00000021120.1">
    <property type="protein sequence ID" value="ENSEBUP00000020544.1"/>
    <property type="gene ID" value="ENSEBUG00000012724.1"/>
</dbReference>
<name>A0A8C4QVN0_EPTBU</name>
<evidence type="ECO:0000313" key="2">
    <source>
        <dbReference type="Ensembl" id="ENSEBUP00000020544.1"/>
    </source>
</evidence>
<organism evidence="2 3">
    <name type="scientific">Eptatretus burgeri</name>
    <name type="common">Inshore hagfish</name>
    <dbReference type="NCBI Taxonomy" id="7764"/>
    <lineage>
        <taxon>Eukaryota</taxon>
        <taxon>Metazoa</taxon>
        <taxon>Chordata</taxon>
        <taxon>Craniata</taxon>
        <taxon>Vertebrata</taxon>
        <taxon>Cyclostomata</taxon>
        <taxon>Myxini</taxon>
        <taxon>Myxiniformes</taxon>
        <taxon>Myxinidae</taxon>
        <taxon>Eptatretinae</taxon>
        <taxon>Eptatretus</taxon>
    </lineage>
</organism>
<accession>A0A8C4QVN0</accession>
<keyword evidence="1" id="KW-0812">Transmembrane</keyword>
<feature type="transmembrane region" description="Helical" evidence="1">
    <location>
        <begin position="16"/>
        <end position="37"/>
    </location>
</feature>
<keyword evidence="1" id="KW-1133">Transmembrane helix</keyword>
<reference evidence="2" key="2">
    <citation type="submission" date="2025-09" db="UniProtKB">
        <authorList>
            <consortium name="Ensembl"/>
        </authorList>
    </citation>
    <scope>IDENTIFICATION</scope>
</reference>
<reference evidence="2" key="1">
    <citation type="submission" date="2025-08" db="UniProtKB">
        <authorList>
            <consortium name="Ensembl"/>
        </authorList>
    </citation>
    <scope>IDENTIFICATION</scope>
</reference>
<keyword evidence="1" id="KW-0472">Membrane</keyword>
<proteinExistence type="predicted"/>
<protein>
    <submittedName>
        <fullName evidence="2">Uncharacterized protein</fullName>
    </submittedName>
</protein>
<sequence length="200" mass="22997">MAFLKLLKIVGDSGRFQLINAILLCIPMLVIPSHMLIQNFTAATPRHHCRVPWLVNASPEAQVAIPWEHDSLSKCSRYVRPQWQLLMNDSADMLADVEIEGCVDGWEFDSSEFKSTIVTEPFGLGAYSRGKLNWRKSSWEQRTDHHALSLGAMCPHWPLLSNQHHRNDNHYKGPFCPQYRLLSMQRFFSAQPTIFPTKHL</sequence>
<keyword evidence="3" id="KW-1185">Reference proteome</keyword>
<dbReference type="Proteomes" id="UP000694388">
    <property type="component" value="Unplaced"/>
</dbReference>
<evidence type="ECO:0000256" key="1">
    <source>
        <dbReference type="SAM" id="Phobius"/>
    </source>
</evidence>
<dbReference type="GeneTree" id="ENSGT00940000154901"/>